<name>A0AAW1KKM6_POPJA</name>
<evidence type="ECO:0000313" key="2">
    <source>
        <dbReference type="EMBL" id="KAK9719953.1"/>
    </source>
</evidence>
<accession>A0AAW1KKM6</accession>
<gene>
    <name evidence="2" type="ORF">QE152_g22361</name>
</gene>
<proteinExistence type="predicted"/>
<keyword evidence="2" id="KW-0255">Endonuclease</keyword>
<organism evidence="2 3">
    <name type="scientific">Popillia japonica</name>
    <name type="common">Japanese beetle</name>
    <dbReference type="NCBI Taxonomy" id="7064"/>
    <lineage>
        <taxon>Eukaryota</taxon>
        <taxon>Metazoa</taxon>
        <taxon>Ecdysozoa</taxon>
        <taxon>Arthropoda</taxon>
        <taxon>Hexapoda</taxon>
        <taxon>Insecta</taxon>
        <taxon>Pterygota</taxon>
        <taxon>Neoptera</taxon>
        <taxon>Endopterygota</taxon>
        <taxon>Coleoptera</taxon>
        <taxon>Polyphaga</taxon>
        <taxon>Scarabaeiformia</taxon>
        <taxon>Scarabaeidae</taxon>
        <taxon>Rutelinae</taxon>
        <taxon>Popillia</taxon>
    </lineage>
</organism>
<dbReference type="EMBL" id="JASPKY010000215">
    <property type="protein sequence ID" value="KAK9719953.1"/>
    <property type="molecule type" value="Genomic_DNA"/>
</dbReference>
<dbReference type="Pfam" id="PF03184">
    <property type="entry name" value="DDE_1"/>
    <property type="match status" value="1"/>
</dbReference>
<dbReference type="InterPro" id="IPR050863">
    <property type="entry name" value="CenT-Element_Derived"/>
</dbReference>
<dbReference type="InterPro" id="IPR004875">
    <property type="entry name" value="DDE_SF_endonuclease_dom"/>
</dbReference>
<dbReference type="AlphaFoldDB" id="A0AAW1KKM6"/>
<keyword evidence="3" id="KW-1185">Reference proteome</keyword>
<dbReference type="PANTHER" id="PTHR19303:SF74">
    <property type="entry name" value="POGO TRANSPOSABLE ELEMENT WITH KRAB DOMAIN"/>
    <property type="match status" value="1"/>
</dbReference>
<feature type="domain" description="DDE-1" evidence="1">
    <location>
        <begin position="118"/>
        <end position="250"/>
    </location>
</feature>
<keyword evidence="2" id="KW-0378">Hydrolase</keyword>
<comment type="caution">
    <text evidence="2">The sequence shown here is derived from an EMBL/GenBank/DDBJ whole genome shotgun (WGS) entry which is preliminary data.</text>
</comment>
<evidence type="ECO:0000259" key="1">
    <source>
        <dbReference type="Pfam" id="PF03184"/>
    </source>
</evidence>
<evidence type="ECO:0000313" key="3">
    <source>
        <dbReference type="Proteomes" id="UP001458880"/>
    </source>
</evidence>
<dbReference type="PANTHER" id="PTHR19303">
    <property type="entry name" value="TRANSPOSON"/>
    <property type="match status" value="1"/>
</dbReference>
<reference evidence="2 3" key="1">
    <citation type="journal article" date="2024" name="BMC Genomics">
        <title>De novo assembly and annotation of Popillia japonica's genome with initial clues to its potential as an invasive pest.</title>
        <authorList>
            <person name="Cucini C."/>
            <person name="Boschi S."/>
            <person name="Funari R."/>
            <person name="Cardaioli E."/>
            <person name="Iannotti N."/>
            <person name="Marturano G."/>
            <person name="Paoli F."/>
            <person name="Bruttini M."/>
            <person name="Carapelli A."/>
            <person name="Frati F."/>
            <person name="Nardi F."/>
        </authorList>
    </citation>
    <scope>NUCLEOTIDE SEQUENCE [LARGE SCALE GENOMIC DNA]</scope>
    <source>
        <strain evidence="2">DMR45628</strain>
    </source>
</reference>
<sequence>MFELGLKATCKLAYQFAQKLGEKYPKSWDTKEEQHKTREHAANSLARISSFNQHNITTFFENYKKVFEKHNFTADTILNIDESGISTVLQALRVIAQRGKKQLGQAVSSERGTLITFIGIISGSGAAYPPVYVFSRKRIKDEYKYGAPSGSLFCGSDSGWSNSDVFMDVLKHVKKYSNCSTENPLLLLVDNHESYIKLPIILFCRENGITLLSYTPHCTHRMQPLDTGLFGPFKARLKTAFDEYMLTNVGSTIKIHLIPRLSSERFYLSFTPLNIIKAFRNTGLWPMNPQVYAEEHFKELYSTDRLQSIEASIEAPEVTQDNEKNGNAGFVKCILDDILKEVLLKSLKTMKRMGTLDL</sequence>
<keyword evidence="2" id="KW-0540">Nuclease</keyword>
<dbReference type="GO" id="GO:0005634">
    <property type="term" value="C:nucleus"/>
    <property type="evidence" value="ECO:0007669"/>
    <property type="project" value="TreeGrafter"/>
</dbReference>
<dbReference type="GO" id="GO:0004519">
    <property type="term" value="F:endonuclease activity"/>
    <property type="evidence" value="ECO:0007669"/>
    <property type="project" value="UniProtKB-KW"/>
</dbReference>
<dbReference type="Proteomes" id="UP001458880">
    <property type="component" value="Unassembled WGS sequence"/>
</dbReference>
<dbReference type="GO" id="GO:0003677">
    <property type="term" value="F:DNA binding"/>
    <property type="evidence" value="ECO:0007669"/>
    <property type="project" value="TreeGrafter"/>
</dbReference>
<protein>
    <submittedName>
        <fullName evidence="2">DDE superfamily endonuclease</fullName>
    </submittedName>
</protein>